<gene>
    <name evidence="2" type="ORF">NMOB1V02_LOCUS7589</name>
</gene>
<dbReference type="OrthoDB" id="10013584at2759"/>
<dbReference type="Proteomes" id="UP000678499">
    <property type="component" value="Unassembled WGS sequence"/>
</dbReference>
<feature type="compositionally biased region" description="Acidic residues" evidence="1">
    <location>
        <begin position="137"/>
        <end position="150"/>
    </location>
</feature>
<feature type="region of interest" description="Disordered" evidence="1">
    <location>
        <begin position="85"/>
        <end position="262"/>
    </location>
</feature>
<sequence length="359" mass="40578">VREMLRARDSNGARMLTLITEQFLDDPRLLLWKSQGTSMTDKFRLLWDQLGTLWVCVVLNPKCETQEKQMWRKLLDRWARVQVCPLEDPDHRPPPASQSGSQQNGGGNGAPGASGAASQRPPQLRLSSFGLRVSDTSDAEEDEDDEEEERDGSGSNNSASSDEEEHEERLSYLRGKRKTRQTTAEERKRKRRRRVRRRGHGSDGTLTKHVPRTVFHRLPMLDGRDEHEDSHGNNGNASNGHNAAPRENNNAGANASDNSNPARNVVYSRCPRWFTLGHIENQQCQLASAMLSAAKIMSMTLSPTSPNWRRREMVRWLVTCATEVGLDALISIMHNWDQLFTPVEATYRPSIPIGEQSFQ</sequence>
<evidence type="ECO:0000313" key="3">
    <source>
        <dbReference type="Proteomes" id="UP000678499"/>
    </source>
</evidence>
<dbReference type="EMBL" id="CAJPEX010001857">
    <property type="protein sequence ID" value="CAG0920077.1"/>
    <property type="molecule type" value="Genomic_DNA"/>
</dbReference>
<dbReference type="PANTHER" id="PTHR22619:SF0">
    <property type="entry name" value="ZINC FINGER SWIM DOMAIN-CONTAINING PROTEIN 6-LIKE PROTEIN"/>
    <property type="match status" value="1"/>
</dbReference>
<keyword evidence="3" id="KW-1185">Reference proteome</keyword>
<evidence type="ECO:0000256" key="1">
    <source>
        <dbReference type="SAM" id="MobiDB-lite"/>
    </source>
</evidence>
<feature type="compositionally biased region" description="Basic and acidic residues" evidence="1">
    <location>
        <begin position="222"/>
        <end position="231"/>
    </location>
</feature>
<dbReference type="EMBL" id="OA883894">
    <property type="protein sequence ID" value="CAD7279925.1"/>
    <property type="molecule type" value="Genomic_DNA"/>
</dbReference>
<feature type="non-terminal residue" evidence="2">
    <location>
        <position position="1"/>
    </location>
</feature>
<dbReference type="PANTHER" id="PTHR22619">
    <property type="entry name" value="ZINC FINGER SWIM DOMAIN CONTAINING PROTEIN 4, 5, 6"/>
    <property type="match status" value="1"/>
</dbReference>
<dbReference type="GO" id="GO:0031462">
    <property type="term" value="C:Cul2-RING ubiquitin ligase complex"/>
    <property type="evidence" value="ECO:0007669"/>
    <property type="project" value="TreeGrafter"/>
</dbReference>
<reference evidence="2" key="1">
    <citation type="submission" date="2020-11" db="EMBL/GenBank/DDBJ databases">
        <authorList>
            <person name="Tran Van P."/>
        </authorList>
    </citation>
    <scope>NUCLEOTIDE SEQUENCE</scope>
</reference>
<protein>
    <submittedName>
        <fullName evidence="2">Uncharacterized protein</fullName>
    </submittedName>
</protein>
<feature type="compositionally biased region" description="Basic residues" evidence="1">
    <location>
        <begin position="188"/>
        <end position="199"/>
    </location>
</feature>
<dbReference type="AlphaFoldDB" id="A0A7R9BTH9"/>
<organism evidence="2">
    <name type="scientific">Notodromas monacha</name>
    <dbReference type="NCBI Taxonomy" id="399045"/>
    <lineage>
        <taxon>Eukaryota</taxon>
        <taxon>Metazoa</taxon>
        <taxon>Ecdysozoa</taxon>
        <taxon>Arthropoda</taxon>
        <taxon>Crustacea</taxon>
        <taxon>Oligostraca</taxon>
        <taxon>Ostracoda</taxon>
        <taxon>Podocopa</taxon>
        <taxon>Podocopida</taxon>
        <taxon>Cypridocopina</taxon>
        <taxon>Cypridoidea</taxon>
        <taxon>Cyprididae</taxon>
        <taxon>Notodromas</taxon>
    </lineage>
</organism>
<accession>A0A7R9BTH9</accession>
<evidence type="ECO:0000313" key="2">
    <source>
        <dbReference type="EMBL" id="CAD7279925.1"/>
    </source>
</evidence>
<proteinExistence type="predicted"/>
<name>A0A7R9BTH9_9CRUS</name>
<feature type="compositionally biased region" description="Gly residues" evidence="1">
    <location>
        <begin position="103"/>
        <end position="112"/>
    </location>
</feature>
<feature type="compositionally biased region" description="Low complexity" evidence="1">
    <location>
        <begin position="232"/>
        <end position="262"/>
    </location>
</feature>